<organism evidence="1">
    <name type="scientific">marine sediment metagenome</name>
    <dbReference type="NCBI Taxonomy" id="412755"/>
    <lineage>
        <taxon>unclassified sequences</taxon>
        <taxon>metagenomes</taxon>
        <taxon>ecological metagenomes</taxon>
    </lineage>
</organism>
<protein>
    <submittedName>
        <fullName evidence="1">Uncharacterized protein</fullName>
    </submittedName>
</protein>
<comment type="caution">
    <text evidence="1">The sequence shown here is derived from an EMBL/GenBank/DDBJ whole genome shotgun (WGS) entry which is preliminary data.</text>
</comment>
<gene>
    <name evidence="1" type="ORF">S06H3_60804</name>
</gene>
<dbReference type="AlphaFoldDB" id="X1QWK3"/>
<reference evidence="1" key="1">
    <citation type="journal article" date="2014" name="Front. Microbiol.">
        <title>High frequency of phylogenetically diverse reductive dehalogenase-homologous genes in deep subseafloor sedimentary metagenomes.</title>
        <authorList>
            <person name="Kawai M."/>
            <person name="Futagami T."/>
            <person name="Toyoda A."/>
            <person name="Takaki Y."/>
            <person name="Nishi S."/>
            <person name="Hori S."/>
            <person name="Arai W."/>
            <person name="Tsubouchi T."/>
            <person name="Morono Y."/>
            <person name="Uchiyama I."/>
            <person name="Ito T."/>
            <person name="Fujiyama A."/>
            <person name="Inagaki F."/>
            <person name="Takami H."/>
        </authorList>
    </citation>
    <scope>NUCLEOTIDE SEQUENCE</scope>
    <source>
        <strain evidence="1">Expedition CK06-06</strain>
    </source>
</reference>
<feature type="non-terminal residue" evidence="1">
    <location>
        <position position="1"/>
    </location>
</feature>
<proteinExistence type="predicted"/>
<name>X1QWK3_9ZZZZ</name>
<sequence length="41" mass="4775">FNKSIVNIISYLLIGEWLIGELNTHYSPVTTHAVFWQNQLD</sequence>
<dbReference type="EMBL" id="BARV01039736">
    <property type="protein sequence ID" value="GAI47664.1"/>
    <property type="molecule type" value="Genomic_DNA"/>
</dbReference>
<accession>X1QWK3</accession>
<evidence type="ECO:0000313" key="1">
    <source>
        <dbReference type="EMBL" id="GAI47664.1"/>
    </source>
</evidence>